<dbReference type="InterPro" id="IPR029026">
    <property type="entry name" value="tRNA_m1G_MTases_N"/>
</dbReference>
<dbReference type="GO" id="GO:0016423">
    <property type="term" value="F:tRNA (guanine) methyltransferase activity"/>
    <property type="evidence" value="ECO:0007669"/>
    <property type="project" value="InterPro"/>
</dbReference>
<dbReference type="Pfam" id="PF00588">
    <property type="entry name" value="SpoU_methylase"/>
    <property type="match status" value="1"/>
</dbReference>
<evidence type="ECO:0000256" key="2">
    <source>
        <dbReference type="ARBA" id="ARBA00022679"/>
    </source>
</evidence>
<dbReference type="FunFam" id="3.40.1280.10:FF:000022">
    <property type="entry name" value="Trm3p"/>
    <property type="match status" value="1"/>
</dbReference>
<dbReference type="AlphaFoldDB" id="A0AAW0F8U7"/>
<organism evidence="4 5">
    <name type="scientific">Cerrena zonata</name>
    <dbReference type="NCBI Taxonomy" id="2478898"/>
    <lineage>
        <taxon>Eukaryota</taxon>
        <taxon>Fungi</taxon>
        <taxon>Dikarya</taxon>
        <taxon>Basidiomycota</taxon>
        <taxon>Agaricomycotina</taxon>
        <taxon>Agaricomycetes</taxon>
        <taxon>Polyporales</taxon>
        <taxon>Cerrenaceae</taxon>
        <taxon>Cerrena</taxon>
    </lineage>
</organism>
<feature type="domain" description="tRNA/rRNA methyltransferase SpoU type" evidence="3">
    <location>
        <begin position="168"/>
        <end position="287"/>
    </location>
</feature>
<evidence type="ECO:0000313" key="4">
    <source>
        <dbReference type="EMBL" id="KAK7677415.1"/>
    </source>
</evidence>
<accession>A0AAW0F8U7</accession>
<dbReference type="InterPro" id="IPR001537">
    <property type="entry name" value="SpoU_MeTrfase"/>
</dbReference>
<keyword evidence="1" id="KW-0489">Methyltransferase</keyword>
<dbReference type="PANTHER" id="PTHR12029">
    <property type="entry name" value="RNA METHYLTRANSFERASE"/>
    <property type="match status" value="1"/>
</dbReference>
<keyword evidence="2" id="KW-0808">Transferase</keyword>
<protein>
    <recommendedName>
        <fullName evidence="3">tRNA/rRNA methyltransferase SpoU type domain-containing protein</fullName>
    </recommendedName>
</protein>
<sequence length="295" mass="32745">MKKKLPINPDIIQMSENLYKSAVSSDAFGSYRSGDALLWDILGDFTLVGMTGSVLLRVSDRSDIDFIRKEDYNKHLSQAQIDNLQNPVGQDLKELWIRVCKNNKIPENLNSNNKIGSTNEKGQQATLQTKSGAWSTVMDVDETARGGDIVRSDLIVVSSLVDKPPNLGGAGLLTLNDIRVKNHPQFKNVAVTADYWMPMIEVKENGIIEFLREKKKEGYTLIGLEQTTNSVELNSNLQFPKKSLILIGKEKEGVPGDLLAELDMCVEIKQVGVIRSMNIQTATAIIVHAYSTQHC</sequence>
<proteinExistence type="predicted"/>
<dbReference type="GO" id="GO:0030488">
    <property type="term" value="P:tRNA methylation"/>
    <property type="evidence" value="ECO:0007669"/>
    <property type="project" value="InterPro"/>
</dbReference>
<dbReference type="Gene3D" id="3.40.1280.10">
    <property type="match status" value="1"/>
</dbReference>
<evidence type="ECO:0000256" key="1">
    <source>
        <dbReference type="ARBA" id="ARBA00022603"/>
    </source>
</evidence>
<keyword evidence="5" id="KW-1185">Reference proteome</keyword>
<dbReference type="Proteomes" id="UP001385951">
    <property type="component" value="Unassembled WGS sequence"/>
</dbReference>
<comment type="caution">
    <text evidence="4">The sequence shown here is derived from an EMBL/GenBank/DDBJ whole genome shotgun (WGS) entry which is preliminary data.</text>
</comment>
<name>A0AAW0F8U7_9APHY</name>
<evidence type="ECO:0000259" key="3">
    <source>
        <dbReference type="Pfam" id="PF00588"/>
    </source>
</evidence>
<dbReference type="EMBL" id="JASBNA010000089">
    <property type="protein sequence ID" value="KAK7677415.1"/>
    <property type="molecule type" value="Genomic_DNA"/>
</dbReference>
<dbReference type="GO" id="GO:0003723">
    <property type="term" value="F:RNA binding"/>
    <property type="evidence" value="ECO:0007669"/>
    <property type="project" value="InterPro"/>
</dbReference>
<dbReference type="CDD" id="cd18091">
    <property type="entry name" value="SpoU-like_TRM3-like"/>
    <property type="match status" value="1"/>
</dbReference>
<dbReference type="PANTHER" id="PTHR12029:SF11">
    <property type="entry name" value="METHYLTRANSFERASE TARBP1-RELATED"/>
    <property type="match status" value="1"/>
</dbReference>
<gene>
    <name evidence="4" type="ORF">QCA50_019633</name>
</gene>
<evidence type="ECO:0000313" key="5">
    <source>
        <dbReference type="Proteomes" id="UP001385951"/>
    </source>
</evidence>
<dbReference type="InterPro" id="IPR029028">
    <property type="entry name" value="Alpha/beta_knot_MTases"/>
</dbReference>
<dbReference type="SUPFAM" id="SSF75217">
    <property type="entry name" value="alpha/beta knot"/>
    <property type="match status" value="1"/>
</dbReference>
<dbReference type="InterPro" id="IPR044748">
    <property type="entry name" value="Trm3/TARBP1_C"/>
</dbReference>
<dbReference type="InterPro" id="IPR045330">
    <property type="entry name" value="TRM3/TARBP1"/>
</dbReference>
<reference evidence="4 5" key="1">
    <citation type="submission" date="2022-09" db="EMBL/GenBank/DDBJ databases">
        <authorList>
            <person name="Palmer J.M."/>
        </authorList>
    </citation>
    <scope>NUCLEOTIDE SEQUENCE [LARGE SCALE GENOMIC DNA]</scope>
    <source>
        <strain evidence="4 5">DSM 7382</strain>
    </source>
</reference>